<dbReference type="AlphaFoldDB" id="A0A2W2EMS0"/>
<dbReference type="InterPro" id="IPR050660">
    <property type="entry name" value="NEK_Ser/Thr_kinase"/>
</dbReference>
<evidence type="ECO:0000256" key="1">
    <source>
        <dbReference type="ARBA" id="ARBA00012513"/>
    </source>
</evidence>
<gene>
    <name evidence="8" type="ORF">C1J01_16670</name>
</gene>
<dbReference type="InterPro" id="IPR000719">
    <property type="entry name" value="Prot_kinase_dom"/>
</dbReference>
<dbReference type="Pfam" id="PF00069">
    <property type="entry name" value="Pkinase"/>
    <property type="match status" value="1"/>
</dbReference>
<dbReference type="EMBL" id="POUD01000060">
    <property type="protein sequence ID" value="PZG17895.1"/>
    <property type="molecule type" value="Genomic_DNA"/>
</dbReference>
<dbReference type="CDD" id="cd14014">
    <property type="entry name" value="STKc_PknB_like"/>
    <property type="match status" value="1"/>
</dbReference>
<keyword evidence="4" id="KW-0418">Kinase</keyword>
<keyword evidence="2" id="KW-0808">Transferase</keyword>
<organism evidence="8 9">
    <name type="scientific">Nonomuraea aridisoli</name>
    <dbReference type="NCBI Taxonomy" id="2070368"/>
    <lineage>
        <taxon>Bacteria</taxon>
        <taxon>Bacillati</taxon>
        <taxon>Actinomycetota</taxon>
        <taxon>Actinomycetes</taxon>
        <taxon>Streptosporangiales</taxon>
        <taxon>Streptosporangiaceae</taxon>
        <taxon>Nonomuraea</taxon>
    </lineage>
</organism>
<evidence type="ECO:0000256" key="5">
    <source>
        <dbReference type="ARBA" id="ARBA00022840"/>
    </source>
</evidence>
<keyword evidence="5" id="KW-0067">ATP-binding</keyword>
<feature type="compositionally biased region" description="Low complexity" evidence="6">
    <location>
        <begin position="309"/>
        <end position="323"/>
    </location>
</feature>
<evidence type="ECO:0000313" key="9">
    <source>
        <dbReference type="Proteomes" id="UP000249304"/>
    </source>
</evidence>
<feature type="region of interest" description="Disordered" evidence="6">
    <location>
        <begin position="521"/>
        <end position="636"/>
    </location>
</feature>
<feature type="region of interest" description="Disordered" evidence="6">
    <location>
        <begin position="467"/>
        <end position="507"/>
    </location>
</feature>
<dbReference type="InterPro" id="IPR011009">
    <property type="entry name" value="Kinase-like_dom_sf"/>
</dbReference>
<sequence>MHPLRPEDPERIGAFEVVGLLGEGPRGAVYLGRESDDAPTVAIKVFRAEPESVPGGFADAQRVPSSYVARVLDAGRLGDRPYIVRQYVEGKSLAETVADEGPLSGDALERVAVGVLTALSAVHLAGLSHRSLTPHNVILGSDGPRVTDAAVGEPVGDASYQAPEQLRGLQYGPYADVFAWAAIVVFAGTGKPPFGGREAVLDAEPEVGVEVGPMRNVLLAALAKEAGARPTAYNALMRVLGNPREDPRPPAAAQEPVEVAPLPRPSPDAQAPGPIHGSVPGAPGQGPDAGGAVPGGGPGAGPAPGGSVPGAPVQGPMWGPAQGQNGGVPGQGQNGGGSVVPAQGAFGSPFAQGLPPHGPMQGPPPKGPLNDVPLAGPPQHPGRPMWGPPGSPQPQDAVRDEVVPPSPALPRRGLPVMVVAGVGVVALVSAVGLWGATRYVEIQQVNSAAARADRGGIPALAGTALTQAPQGSDQFGDTQPEAAVPWGSTAPDDQGVGPMQLPSEWTSASPVLPVPTVPAVPTSPVSQPVAVPTSAKPTATGKKRRSSPQVTVTKTASPRKTPTQRPSSTPTQEQARASARPSPTRTTAKPAPTPTRSTARPAPTPTKTSPKPTPAKTSPKATVAAAPAKNPYTPTQVCGSGFVVQRSSSFSGGVTYQLWNNGTGQNCAVTMKTADVGKSTSVSVTLEVQGGGTQSDSGSFEYYAGPVKLPAAGKCVRVSGSAGAGSTSTGWANCG</sequence>
<dbReference type="EC" id="2.7.11.1" evidence="1"/>
<dbReference type="Gene3D" id="3.30.200.20">
    <property type="entry name" value="Phosphorylase Kinase, domain 1"/>
    <property type="match status" value="1"/>
</dbReference>
<dbReference type="Gene3D" id="1.10.510.10">
    <property type="entry name" value="Transferase(Phosphotransferase) domain 1"/>
    <property type="match status" value="1"/>
</dbReference>
<evidence type="ECO:0000256" key="2">
    <source>
        <dbReference type="ARBA" id="ARBA00022679"/>
    </source>
</evidence>
<keyword evidence="3" id="KW-0547">Nucleotide-binding</keyword>
<feature type="compositionally biased region" description="Low complexity" evidence="6">
    <location>
        <begin position="579"/>
        <end position="629"/>
    </location>
</feature>
<feature type="region of interest" description="Disordered" evidence="6">
    <location>
        <begin position="241"/>
        <end position="405"/>
    </location>
</feature>
<feature type="compositionally biased region" description="Pro residues" evidence="6">
    <location>
        <begin position="356"/>
        <end position="367"/>
    </location>
</feature>
<evidence type="ECO:0000256" key="4">
    <source>
        <dbReference type="ARBA" id="ARBA00022777"/>
    </source>
</evidence>
<keyword evidence="9" id="KW-1185">Reference proteome</keyword>
<dbReference type="GO" id="GO:0004674">
    <property type="term" value="F:protein serine/threonine kinase activity"/>
    <property type="evidence" value="ECO:0007669"/>
    <property type="project" value="UniProtKB-EC"/>
</dbReference>
<name>A0A2W2EMS0_9ACTN</name>
<dbReference type="Proteomes" id="UP000249304">
    <property type="component" value="Unassembled WGS sequence"/>
</dbReference>
<proteinExistence type="predicted"/>
<feature type="compositionally biased region" description="Low complexity" evidence="6">
    <location>
        <begin position="251"/>
        <end position="261"/>
    </location>
</feature>
<dbReference type="PANTHER" id="PTHR43671">
    <property type="entry name" value="SERINE/THREONINE-PROTEIN KINASE NEK"/>
    <property type="match status" value="1"/>
</dbReference>
<feature type="compositionally biased region" description="Gly residues" evidence="6">
    <location>
        <begin position="283"/>
        <end position="308"/>
    </location>
</feature>
<protein>
    <recommendedName>
        <fullName evidence="1">non-specific serine/threonine protein kinase</fullName>
        <ecNumber evidence="1">2.7.11.1</ecNumber>
    </recommendedName>
</protein>
<dbReference type="PROSITE" id="PS50011">
    <property type="entry name" value="PROTEIN_KINASE_DOM"/>
    <property type="match status" value="1"/>
</dbReference>
<dbReference type="SMART" id="SM00220">
    <property type="entry name" value="S_TKc"/>
    <property type="match status" value="1"/>
</dbReference>
<dbReference type="SUPFAM" id="SSF56112">
    <property type="entry name" value="Protein kinase-like (PK-like)"/>
    <property type="match status" value="1"/>
</dbReference>
<feature type="compositionally biased region" description="Gly residues" evidence="6">
    <location>
        <begin position="324"/>
        <end position="338"/>
    </location>
</feature>
<dbReference type="PANTHER" id="PTHR43671:SF13">
    <property type="entry name" value="SERINE_THREONINE-PROTEIN KINASE NEK2"/>
    <property type="match status" value="1"/>
</dbReference>
<feature type="compositionally biased region" description="Low complexity" evidence="6">
    <location>
        <begin position="521"/>
        <end position="535"/>
    </location>
</feature>
<reference evidence="8 9" key="1">
    <citation type="submission" date="2018-01" db="EMBL/GenBank/DDBJ databases">
        <title>Draft genome sequence of Nonomuraea sp. KC333.</title>
        <authorList>
            <person name="Sahin N."/>
            <person name="Saygin H."/>
            <person name="Ay H."/>
        </authorList>
    </citation>
    <scope>NUCLEOTIDE SEQUENCE [LARGE SCALE GENOMIC DNA]</scope>
    <source>
        <strain evidence="8 9">KC333</strain>
    </source>
</reference>
<evidence type="ECO:0000313" key="8">
    <source>
        <dbReference type="EMBL" id="PZG17895.1"/>
    </source>
</evidence>
<feature type="compositionally biased region" description="Polar residues" evidence="6">
    <location>
        <begin position="547"/>
        <end position="556"/>
    </location>
</feature>
<dbReference type="RefSeq" id="WP_146615626.1">
    <property type="nucleotide sequence ID" value="NZ_POUD01000060.1"/>
</dbReference>
<feature type="domain" description="Protein kinase" evidence="7">
    <location>
        <begin position="15"/>
        <end position="245"/>
    </location>
</feature>
<evidence type="ECO:0000256" key="3">
    <source>
        <dbReference type="ARBA" id="ARBA00022741"/>
    </source>
</evidence>
<feature type="compositionally biased region" description="Pro residues" evidence="6">
    <location>
        <begin position="375"/>
        <end position="392"/>
    </location>
</feature>
<feature type="compositionally biased region" description="Polar residues" evidence="6">
    <location>
        <begin position="467"/>
        <end position="477"/>
    </location>
</feature>
<dbReference type="GO" id="GO:0005524">
    <property type="term" value="F:ATP binding"/>
    <property type="evidence" value="ECO:0007669"/>
    <property type="project" value="UniProtKB-KW"/>
</dbReference>
<evidence type="ECO:0000256" key="6">
    <source>
        <dbReference type="SAM" id="MobiDB-lite"/>
    </source>
</evidence>
<comment type="caution">
    <text evidence="8">The sequence shown here is derived from an EMBL/GenBank/DDBJ whole genome shotgun (WGS) entry which is preliminary data.</text>
</comment>
<feature type="compositionally biased region" description="Low complexity" evidence="6">
    <location>
        <begin position="558"/>
        <end position="572"/>
    </location>
</feature>
<evidence type="ECO:0000259" key="7">
    <source>
        <dbReference type="PROSITE" id="PS50011"/>
    </source>
</evidence>
<accession>A0A2W2EMS0</accession>
<dbReference type="OrthoDB" id="3529351at2"/>